<sequence length="216" mass="25259">MVLKYLKCNHRQDAWELQTSHKGAEQVKKVRLKTLRGEFEALHMKESESISDYFSRVLAVSNQMKRNGEKLSDVRIMEKIPRSLSPKFEHIVVIIEETKNLEEMTIDQLLGSLQAYEEKHKKKQDIVEQLFKMQVKDKEESMGNERGQHGRGRGRSNPRTRYEKSQTKCYNCQKFGHYASKCRAPKNKVEKKAHYVENKNEEDVNLLLAYKGGDGR</sequence>
<dbReference type="SUPFAM" id="SSF57756">
    <property type="entry name" value="Retrovirus zinc finger-like domains"/>
    <property type="match status" value="1"/>
</dbReference>
<feature type="domain" description="CCHC-type" evidence="3">
    <location>
        <begin position="168"/>
        <end position="183"/>
    </location>
</feature>
<evidence type="ECO:0000256" key="2">
    <source>
        <dbReference type="SAM" id="MobiDB-lite"/>
    </source>
</evidence>
<reference evidence="4 5" key="1">
    <citation type="journal article" date="2021" name="Comput. Struct. Biotechnol. J.">
        <title>De novo genome assembly of the potent medicinal plant Rehmannia glutinosa using nanopore technology.</title>
        <authorList>
            <person name="Ma L."/>
            <person name="Dong C."/>
            <person name="Song C."/>
            <person name="Wang X."/>
            <person name="Zheng X."/>
            <person name="Niu Y."/>
            <person name="Chen S."/>
            <person name="Feng W."/>
        </authorList>
    </citation>
    <scope>NUCLEOTIDE SEQUENCE [LARGE SCALE GENOMIC DNA]</scope>
    <source>
        <strain evidence="4">DH-2019</strain>
    </source>
</reference>
<dbReference type="InterPro" id="IPR036875">
    <property type="entry name" value="Znf_CCHC_sf"/>
</dbReference>
<dbReference type="EMBL" id="JABTTQ020000039">
    <property type="protein sequence ID" value="KAK6141915.1"/>
    <property type="molecule type" value="Genomic_DNA"/>
</dbReference>
<gene>
    <name evidence="4" type="ORF">DH2020_024346</name>
</gene>
<evidence type="ECO:0000313" key="5">
    <source>
        <dbReference type="Proteomes" id="UP001318860"/>
    </source>
</evidence>
<keyword evidence="5" id="KW-1185">Reference proteome</keyword>
<dbReference type="Pfam" id="PF00098">
    <property type="entry name" value="zf-CCHC"/>
    <property type="match status" value="1"/>
</dbReference>
<keyword evidence="1" id="KW-0862">Zinc</keyword>
<feature type="compositionally biased region" description="Basic residues" evidence="2">
    <location>
        <begin position="149"/>
        <end position="158"/>
    </location>
</feature>
<dbReference type="PANTHER" id="PTHR35317:SF28">
    <property type="entry name" value="ZINC FINGER, CCHC-TYPE, RIBONUCLEASE H-LIKE DOMAIN, GAG-PRE-INTEGRASE DOMAIN PROTEIN-RELATED"/>
    <property type="match status" value="1"/>
</dbReference>
<proteinExistence type="predicted"/>
<evidence type="ECO:0000256" key="1">
    <source>
        <dbReference type="PROSITE-ProRule" id="PRU00047"/>
    </source>
</evidence>
<evidence type="ECO:0000259" key="3">
    <source>
        <dbReference type="PROSITE" id="PS50158"/>
    </source>
</evidence>
<dbReference type="Gene3D" id="4.10.60.10">
    <property type="entry name" value="Zinc finger, CCHC-type"/>
    <property type="match status" value="1"/>
</dbReference>
<dbReference type="InterPro" id="IPR001878">
    <property type="entry name" value="Znf_CCHC"/>
</dbReference>
<dbReference type="SMART" id="SM00343">
    <property type="entry name" value="ZnF_C2HC"/>
    <property type="match status" value="1"/>
</dbReference>
<accession>A0ABR0W740</accession>
<dbReference type="PANTHER" id="PTHR35317">
    <property type="entry name" value="OS04G0629600 PROTEIN"/>
    <property type="match status" value="1"/>
</dbReference>
<feature type="compositionally biased region" description="Basic and acidic residues" evidence="2">
    <location>
        <begin position="137"/>
        <end position="148"/>
    </location>
</feature>
<organism evidence="4 5">
    <name type="scientific">Rehmannia glutinosa</name>
    <name type="common">Chinese foxglove</name>
    <dbReference type="NCBI Taxonomy" id="99300"/>
    <lineage>
        <taxon>Eukaryota</taxon>
        <taxon>Viridiplantae</taxon>
        <taxon>Streptophyta</taxon>
        <taxon>Embryophyta</taxon>
        <taxon>Tracheophyta</taxon>
        <taxon>Spermatophyta</taxon>
        <taxon>Magnoliopsida</taxon>
        <taxon>eudicotyledons</taxon>
        <taxon>Gunneridae</taxon>
        <taxon>Pentapetalae</taxon>
        <taxon>asterids</taxon>
        <taxon>lamiids</taxon>
        <taxon>Lamiales</taxon>
        <taxon>Orobanchaceae</taxon>
        <taxon>Rehmannieae</taxon>
        <taxon>Rehmannia</taxon>
    </lineage>
</organism>
<dbReference type="Proteomes" id="UP001318860">
    <property type="component" value="Unassembled WGS sequence"/>
</dbReference>
<name>A0ABR0W740_REHGL</name>
<keyword evidence="1" id="KW-0863">Zinc-finger</keyword>
<comment type="caution">
    <text evidence="4">The sequence shown here is derived from an EMBL/GenBank/DDBJ whole genome shotgun (WGS) entry which is preliminary data.</text>
</comment>
<dbReference type="PROSITE" id="PS50158">
    <property type="entry name" value="ZF_CCHC"/>
    <property type="match status" value="1"/>
</dbReference>
<feature type="region of interest" description="Disordered" evidence="2">
    <location>
        <begin position="137"/>
        <end position="166"/>
    </location>
</feature>
<evidence type="ECO:0000313" key="4">
    <source>
        <dbReference type="EMBL" id="KAK6141915.1"/>
    </source>
</evidence>
<protein>
    <recommendedName>
        <fullName evidence="3">CCHC-type domain-containing protein</fullName>
    </recommendedName>
</protein>
<keyword evidence="1" id="KW-0479">Metal-binding</keyword>
<dbReference type="Pfam" id="PF14223">
    <property type="entry name" value="Retrotran_gag_2"/>
    <property type="match status" value="1"/>
</dbReference>